<gene>
    <name evidence="2" type="ORF">AWB68_06028</name>
</gene>
<dbReference type="SUPFAM" id="SSF46785">
    <property type="entry name" value="Winged helix' DNA-binding domain"/>
    <property type="match status" value="1"/>
</dbReference>
<dbReference type="RefSeq" id="WP_160110094.1">
    <property type="nucleotide sequence ID" value="NZ_FCON02000099.1"/>
</dbReference>
<dbReference type="GO" id="GO:0003700">
    <property type="term" value="F:DNA-binding transcription factor activity"/>
    <property type="evidence" value="ECO:0007669"/>
    <property type="project" value="InterPro"/>
</dbReference>
<dbReference type="AlphaFoldDB" id="A0A158KJC4"/>
<dbReference type="Pfam" id="PF12802">
    <property type="entry name" value="MarR_2"/>
    <property type="match status" value="1"/>
</dbReference>
<dbReference type="InterPro" id="IPR036390">
    <property type="entry name" value="WH_DNA-bd_sf"/>
</dbReference>
<dbReference type="PANTHER" id="PTHR33164:SF43">
    <property type="entry name" value="HTH-TYPE TRANSCRIPTIONAL REPRESSOR YETL"/>
    <property type="match status" value="1"/>
</dbReference>
<organism evidence="2 3">
    <name type="scientific">Caballeronia choica</name>
    <dbReference type="NCBI Taxonomy" id="326476"/>
    <lineage>
        <taxon>Bacteria</taxon>
        <taxon>Pseudomonadati</taxon>
        <taxon>Pseudomonadota</taxon>
        <taxon>Betaproteobacteria</taxon>
        <taxon>Burkholderiales</taxon>
        <taxon>Burkholderiaceae</taxon>
        <taxon>Caballeronia</taxon>
    </lineage>
</organism>
<dbReference type="Proteomes" id="UP000054770">
    <property type="component" value="Unassembled WGS sequence"/>
</dbReference>
<dbReference type="EMBL" id="FCON02000099">
    <property type="protein sequence ID" value="SAL81105.1"/>
    <property type="molecule type" value="Genomic_DNA"/>
</dbReference>
<dbReference type="GO" id="GO:0006950">
    <property type="term" value="P:response to stress"/>
    <property type="evidence" value="ECO:0007669"/>
    <property type="project" value="TreeGrafter"/>
</dbReference>
<sequence length="152" mass="16668">MLVDGNDEKFRHVLFLTRLFADRLSMNLEVVASKIGLSQNQYVILLAIAHSQGKGGVTIRDAARYALMASTHVTTQAGALIRKGLVLKQPNKEDGRSVLLLLTPKGEKAMELIAPIRQEFNDAMFLGVSRPSLLAAAKFLSRSLQIVNGHFP</sequence>
<accession>A0A158KJC4</accession>
<protein>
    <submittedName>
        <fullName evidence="2">MarR family transcriptional regulator</fullName>
    </submittedName>
</protein>
<dbReference type="PANTHER" id="PTHR33164">
    <property type="entry name" value="TRANSCRIPTIONAL REGULATOR, MARR FAMILY"/>
    <property type="match status" value="1"/>
</dbReference>
<dbReference type="InterPro" id="IPR039422">
    <property type="entry name" value="MarR/SlyA-like"/>
</dbReference>
<evidence type="ECO:0000313" key="3">
    <source>
        <dbReference type="Proteomes" id="UP000054770"/>
    </source>
</evidence>
<dbReference type="OrthoDB" id="9090742at2"/>
<keyword evidence="3" id="KW-1185">Reference proteome</keyword>
<dbReference type="InterPro" id="IPR036388">
    <property type="entry name" value="WH-like_DNA-bd_sf"/>
</dbReference>
<reference evidence="2" key="1">
    <citation type="submission" date="2016-01" db="EMBL/GenBank/DDBJ databases">
        <authorList>
            <person name="Peeters C."/>
        </authorList>
    </citation>
    <scope>NUCLEOTIDE SEQUENCE [LARGE SCALE GENOMIC DNA]</scope>
    <source>
        <strain evidence="2">LMG 22940</strain>
    </source>
</reference>
<dbReference type="PROSITE" id="PS50995">
    <property type="entry name" value="HTH_MARR_2"/>
    <property type="match status" value="1"/>
</dbReference>
<dbReference type="Gene3D" id="1.10.10.10">
    <property type="entry name" value="Winged helix-like DNA-binding domain superfamily/Winged helix DNA-binding domain"/>
    <property type="match status" value="1"/>
</dbReference>
<feature type="domain" description="HTH marR-type" evidence="1">
    <location>
        <begin position="6"/>
        <end position="145"/>
    </location>
</feature>
<dbReference type="InterPro" id="IPR000835">
    <property type="entry name" value="HTH_MarR-typ"/>
</dbReference>
<comment type="caution">
    <text evidence="2">The sequence shown here is derived from an EMBL/GenBank/DDBJ whole genome shotgun (WGS) entry which is preliminary data.</text>
</comment>
<proteinExistence type="predicted"/>
<evidence type="ECO:0000259" key="1">
    <source>
        <dbReference type="PROSITE" id="PS50995"/>
    </source>
</evidence>
<evidence type="ECO:0000313" key="2">
    <source>
        <dbReference type="EMBL" id="SAL81105.1"/>
    </source>
</evidence>
<dbReference type="SMART" id="SM00347">
    <property type="entry name" value="HTH_MARR"/>
    <property type="match status" value="1"/>
</dbReference>
<name>A0A158KJC4_9BURK</name>